<accession>A0A2M6WDS5</accession>
<dbReference type="AlphaFoldDB" id="A0A2M6WDS5"/>
<dbReference type="Proteomes" id="UP000228809">
    <property type="component" value="Unassembled WGS sequence"/>
</dbReference>
<name>A0A2M6WDS5_9BACT</name>
<evidence type="ECO:0000256" key="2">
    <source>
        <dbReference type="ARBA" id="ARBA00012254"/>
    </source>
</evidence>
<dbReference type="PANTHER" id="PTHR43369:SF2">
    <property type="entry name" value="PHOSPHORIBOSYLGLYCINAMIDE FORMYLTRANSFERASE"/>
    <property type="match status" value="1"/>
</dbReference>
<dbReference type="EC" id="2.1.2.2" evidence="2"/>
<evidence type="ECO:0000256" key="1">
    <source>
        <dbReference type="ARBA" id="ARBA00005054"/>
    </source>
</evidence>
<dbReference type="GO" id="GO:0005737">
    <property type="term" value="C:cytoplasm"/>
    <property type="evidence" value="ECO:0007669"/>
    <property type="project" value="TreeGrafter"/>
</dbReference>
<gene>
    <name evidence="6" type="ORF">COU17_03280</name>
</gene>
<proteinExistence type="predicted"/>
<keyword evidence="3" id="KW-0808">Transferase</keyword>
<evidence type="ECO:0000313" key="7">
    <source>
        <dbReference type="Proteomes" id="UP000228809"/>
    </source>
</evidence>
<dbReference type="InterPro" id="IPR036477">
    <property type="entry name" value="Formyl_transf_N_sf"/>
</dbReference>
<dbReference type="Gene3D" id="3.40.50.170">
    <property type="entry name" value="Formyl transferase, N-terminal domain"/>
    <property type="match status" value="1"/>
</dbReference>
<dbReference type="SUPFAM" id="SSF53328">
    <property type="entry name" value="Formyltransferase"/>
    <property type="match status" value="1"/>
</dbReference>
<dbReference type="GO" id="GO:0004644">
    <property type="term" value="F:phosphoribosylglycinamide formyltransferase activity"/>
    <property type="evidence" value="ECO:0007669"/>
    <property type="project" value="UniProtKB-EC"/>
</dbReference>
<evidence type="ECO:0000259" key="5">
    <source>
        <dbReference type="Pfam" id="PF00551"/>
    </source>
</evidence>
<evidence type="ECO:0000256" key="3">
    <source>
        <dbReference type="ARBA" id="ARBA00022679"/>
    </source>
</evidence>
<dbReference type="EMBL" id="PFBJ01000018">
    <property type="protein sequence ID" value="PIT90949.1"/>
    <property type="molecule type" value="Genomic_DNA"/>
</dbReference>
<comment type="caution">
    <text evidence="6">The sequence shown here is derived from an EMBL/GenBank/DDBJ whole genome shotgun (WGS) entry which is preliminary data.</text>
</comment>
<dbReference type="InterPro" id="IPR002376">
    <property type="entry name" value="Formyl_transf_N"/>
</dbReference>
<comment type="pathway">
    <text evidence="1">Purine metabolism; IMP biosynthesis via de novo pathway; N(2)-formyl-N(1)-(5-phospho-D-ribosyl)glycinamide from N(1)-(5-phospho-D-ribosyl)glycinamide (10-formyl THF route): step 1/1.</text>
</comment>
<feature type="domain" description="Formyl transferase N-terminal" evidence="5">
    <location>
        <begin position="20"/>
        <end position="199"/>
    </location>
</feature>
<sequence length="233" mass="25697">MNHKPNLIIFATGEKDPDAGGSGFKNLVEASRDGRLSANILAVVSNYTGGGVEEKANDLGVKFFHFPKAQRTAEGHAALVEEIAGDGEVFIALSGCLWLVPMKESPEDSNPGLDPRYVFNIHPGPLPQFGGNGMYGEHVHTAVMDAYRKGEIKYSAVSMHFATQHYDDGPVFFHYPVEILPTDTPKSLGKWVNIHEHRFQPYITNLVVNKKITWDGENKDSLVVPDGYKYLPS</sequence>
<evidence type="ECO:0000256" key="4">
    <source>
        <dbReference type="ARBA" id="ARBA00022755"/>
    </source>
</evidence>
<reference evidence="7" key="1">
    <citation type="submission" date="2017-09" db="EMBL/GenBank/DDBJ databases">
        <title>Depth-based differentiation of microbial function through sediment-hosted aquifers and enrichment of novel symbionts in the deep terrestrial subsurface.</title>
        <authorList>
            <person name="Probst A.J."/>
            <person name="Ladd B."/>
            <person name="Jarett J.K."/>
            <person name="Geller-Mcgrath D.E."/>
            <person name="Sieber C.M.K."/>
            <person name="Emerson J.B."/>
            <person name="Anantharaman K."/>
            <person name="Thomas B.C."/>
            <person name="Malmstrom R."/>
            <person name="Stieglmeier M."/>
            <person name="Klingl A."/>
            <person name="Woyke T."/>
            <person name="Ryan C.M."/>
            <person name="Banfield J.F."/>
        </authorList>
    </citation>
    <scope>NUCLEOTIDE SEQUENCE [LARGE SCALE GENOMIC DNA]</scope>
</reference>
<keyword evidence="4" id="KW-0658">Purine biosynthesis</keyword>
<organism evidence="6 7">
    <name type="scientific">Candidatus Kaiserbacteria bacterium CG10_big_fil_rev_8_21_14_0_10_49_17</name>
    <dbReference type="NCBI Taxonomy" id="1974609"/>
    <lineage>
        <taxon>Bacteria</taxon>
        <taxon>Candidatus Kaiseribacteriota</taxon>
    </lineage>
</organism>
<protein>
    <recommendedName>
        <fullName evidence="2">phosphoribosylglycinamide formyltransferase 1</fullName>
        <ecNumber evidence="2">2.1.2.2</ecNumber>
    </recommendedName>
</protein>
<evidence type="ECO:0000313" key="6">
    <source>
        <dbReference type="EMBL" id="PIT90949.1"/>
    </source>
</evidence>
<dbReference type="GO" id="GO:0006189">
    <property type="term" value="P:'de novo' IMP biosynthetic process"/>
    <property type="evidence" value="ECO:0007669"/>
    <property type="project" value="TreeGrafter"/>
</dbReference>
<dbReference type="PANTHER" id="PTHR43369">
    <property type="entry name" value="PHOSPHORIBOSYLGLYCINAMIDE FORMYLTRANSFERASE"/>
    <property type="match status" value="1"/>
</dbReference>
<dbReference type="Pfam" id="PF00551">
    <property type="entry name" value="Formyl_trans_N"/>
    <property type="match status" value="1"/>
</dbReference>